<dbReference type="InterPro" id="IPR038704">
    <property type="entry name" value="YEAST_sf"/>
</dbReference>
<keyword evidence="2" id="KW-0805">Transcription regulation</keyword>
<name>A0ABR0M2S4_9PEZI</name>
<evidence type="ECO:0000256" key="2">
    <source>
        <dbReference type="ARBA" id="ARBA00023015"/>
    </source>
</evidence>
<sequence length="166" mass="18288">TRTGWGGFPIEIKLFFHPFAAERAHSRYHDLHLEPYGSDEKQAEQMRTGKVVAEVADFIEFNEPTEALFDALTSESQWDYLTQAGANNKAKGKGKGKGKGGKAAASARAALTTKDDEPERTAQLPQRSTPANPYSLDLEAQLIDMLRAREKELDALLAEEAVKRAA</sequence>
<evidence type="ECO:0000259" key="7">
    <source>
        <dbReference type="PROSITE" id="PS51037"/>
    </source>
</evidence>
<feature type="compositionally biased region" description="Polar residues" evidence="6">
    <location>
        <begin position="123"/>
        <end position="132"/>
    </location>
</feature>
<dbReference type="Proteomes" id="UP001357485">
    <property type="component" value="Unassembled WGS sequence"/>
</dbReference>
<proteinExistence type="predicted"/>
<dbReference type="PROSITE" id="PS51037">
    <property type="entry name" value="YEATS"/>
    <property type="match status" value="1"/>
</dbReference>
<evidence type="ECO:0000256" key="1">
    <source>
        <dbReference type="ARBA" id="ARBA00022408"/>
    </source>
</evidence>
<dbReference type="Gene3D" id="2.60.40.1970">
    <property type="entry name" value="YEATS domain"/>
    <property type="match status" value="1"/>
</dbReference>
<feature type="domain" description="YEATS" evidence="7">
    <location>
        <begin position="1"/>
        <end position="75"/>
    </location>
</feature>
<comment type="caution">
    <text evidence="8">The sequence shown here is derived from an EMBL/GenBank/DDBJ whole genome shotgun (WGS) entry which is preliminary data.</text>
</comment>
<gene>
    <name evidence="8" type="primary">YAF9</name>
    <name evidence="8" type="ORF">LTR16_011433</name>
</gene>
<accession>A0ABR0M2S4</accession>
<dbReference type="EMBL" id="JAVRRA010003546">
    <property type="protein sequence ID" value="KAK5276303.1"/>
    <property type="molecule type" value="Genomic_DNA"/>
</dbReference>
<keyword evidence="3" id="KW-0804">Transcription</keyword>
<organism evidence="8 9">
    <name type="scientific">Cryomyces antarcticus</name>
    <dbReference type="NCBI Taxonomy" id="329879"/>
    <lineage>
        <taxon>Eukaryota</taxon>
        <taxon>Fungi</taxon>
        <taxon>Dikarya</taxon>
        <taxon>Ascomycota</taxon>
        <taxon>Pezizomycotina</taxon>
        <taxon>Dothideomycetes</taxon>
        <taxon>Dothideomycetes incertae sedis</taxon>
        <taxon>Cryomyces</taxon>
    </lineage>
</organism>
<feature type="compositionally biased region" description="Basic residues" evidence="6">
    <location>
        <begin position="90"/>
        <end position="100"/>
    </location>
</feature>
<dbReference type="Pfam" id="PF03366">
    <property type="entry name" value="YEATS"/>
    <property type="match status" value="1"/>
</dbReference>
<keyword evidence="9" id="KW-1185">Reference proteome</keyword>
<feature type="non-terminal residue" evidence="8">
    <location>
        <position position="166"/>
    </location>
</feature>
<keyword evidence="4 5" id="KW-0539">Nucleus</keyword>
<evidence type="ECO:0000313" key="8">
    <source>
        <dbReference type="EMBL" id="KAK5276303.1"/>
    </source>
</evidence>
<protein>
    <recommendedName>
        <fullName evidence="1">Protein AF-9 homolog</fullName>
    </recommendedName>
</protein>
<dbReference type="PANTHER" id="PTHR47573">
    <property type="entry name" value="PROTEIN AF-9 HOMOLOG"/>
    <property type="match status" value="1"/>
</dbReference>
<feature type="non-terminal residue" evidence="8">
    <location>
        <position position="1"/>
    </location>
</feature>
<evidence type="ECO:0000313" key="9">
    <source>
        <dbReference type="Proteomes" id="UP001357485"/>
    </source>
</evidence>
<dbReference type="InterPro" id="IPR055129">
    <property type="entry name" value="YEATS_dom"/>
</dbReference>
<evidence type="ECO:0000256" key="5">
    <source>
        <dbReference type="PROSITE-ProRule" id="PRU00376"/>
    </source>
</evidence>
<evidence type="ECO:0000256" key="3">
    <source>
        <dbReference type="ARBA" id="ARBA00023163"/>
    </source>
</evidence>
<reference evidence="8 9" key="1">
    <citation type="submission" date="2023-08" db="EMBL/GenBank/DDBJ databases">
        <title>Black Yeasts Isolated from many extreme environments.</title>
        <authorList>
            <person name="Coleine C."/>
            <person name="Stajich J.E."/>
            <person name="Selbmann L."/>
        </authorList>
    </citation>
    <scope>NUCLEOTIDE SEQUENCE [LARGE SCALE GENOMIC DNA]</scope>
    <source>
        <strain evidence="8 9">CCFEE 536</strain>
    </source>
</reference>
<evidence type="ECO:0000256" key="6">
    <source>
        <dbReference type="SAM" id="MobiDB-lite"/>
    </source>
</evidence>
<feature type="region of interest" description="Disordered" evidence="6">
    <location>
        <begin position="85"/>
        <end position="135"/>
    </location>
</feature>
<dbReference type="PANTHER" id="PTHR47573:SF1">
    <property type="entry name" value="PROTEIN AF-9 HOMOLOG"/>
    <property type="match status" value="1"/>
</dbReference>
<dbReference type="InterPro" id="IPR005033">
    <property type="entry name" value="YEATS"/>
</dbReference>
<evidence type="ECO:0000256" key="4">
    <source>
        <dbReference type="ARBA" id="ARBA00023242"/>
    </source>
</evidence>
<comment type="subcellular location">
    <subcellularLocation>
        <location evidence="5">Nucleus</location>
    </subcellularLocation>
</comment>